<dbReference type="Proteomes" id="UP000030665">
    <property type="component" value="Unassembled WGS sequence"/>
</dbReference>
<accession>A0A077Z325</accession>
<comment type="catalytic activity">
    <reaction evidence="7">
        <text>D-sedoheptulose 7-phosphate + D-glyceraldehyde 3-phosphate = D-erythrose 4-phosphate + beta-D-fructose 6-phosphate</text>
        <dbReference type="Rhea" id="RHEA:17053"/>
        <dbReference type="ChEBI" id="CHEBI:16897"/>
        <dbReference type="ChEBI" id="CHEBI:57483"/>
        <dbReference type="ChEBI" id="CHEBI:57634"/>
        <dbReference type="ChEBI" id="CHEBI:59776"/>
        <dbReference type="EC" id="2.2.1.2"/>
    </reaction>
</comment>
<dbReference type="GO" id="GO:0005737">
    <property type="term" value="C:cytoplasm"/>
    <property type="evidence" value="ECO:0007669"/>
    <property type="project" value="InterPro"/>
</dbReference>
<evidence type="ECO:0000256" key="5">
    <source>
        <dbReference type="ARBA" id="ARBA00023126"/>
    </source>
</evidence>
<keyword evidence="6" id="KW-0704">Schiff base</keyword>
<evidence type="ECO:0000256" key="7">
    <source>
        <dbReference type="ARBA" id="ARBA00048810"/>
    </source>
</evidence>
<dbReference type="PANTHER" id="PTHR10683">
    <property type="entry name" value="TRANSALDOLASE"/>
    <property type="match status" value="1"/>
</dbReference>
<keyword evidence="9" id="KW-1185">Reference proteome</keyword>
<evidence type="ECO:0000313" key="8">
    <source>
        <dbReference type="EMBL" id="CDW54436.1"/>
    </source>
</evidence>
<dbReference type="InterPro" id="IPR001585">
    <property type="entry name" value="TAL/FSA"/>
</dbReference>
<keyword evidence="4" id="KW-0808">Transferase</keyword>
<dbReference type="PANTHER" id="PTHR10683:SF18">
    <property type="entry name" value="TRANSALDOLASE"/>
    <property type="match status" value="1"/>
</dbReference>
<dbReference type="Pfam" id="PF00923">
    <property type="entry name" value="TAL_FSA"/>
    <property type="match status" value="1"/>
</dbReference>
<reference evidence="8" key="1">
    <citation type="submission" date="2014-01" db="EMBL/GenBank/DDBJ databases">
        <authorList>
            <person name="Aslett M."/>
        </authorList>
    </citation>
    <scope>NUCLEOTIDE SEQUENCE</scope>
</reference>
<organism evidence="8 9">
    <name type="scientific">Trichuris trichiura</name>
    <name type="common">Whipworm</name>
    <name type="synonym">Trichocephalus trichiurus</name>
    <dbReference type="NCBI Taxonomy" id="36087"/>
    <lineage>
        <taxon>Eukaryota</taxon>
        <taxon>Metazoa</taxon>
        <taxon>Ecdysozoa</taxon>
        <taxon>Nematoda</taxon>
        <taxon>Enoplea</taxon>
        <taxon>Dorylaimia</taxon>
        <taxon>Trichinellida</taxon>
        <taxon>Trichuridae</taxon>
        <taxon>Trichuris</taxon>
    </lineage>
</organism>
<evidence type="ECO:0000256" key="3">
    <source>
        <dbReference type="ARBA" id="ARBA00013151"/>
    </source>
</evidence>
<dbReference type="GO" id="GO:0005975">
    <property type="term" value="P:carbohydrate metabolic process"/>
    <property type="evidence" value="ECO:0007669"/>
    <property type="project" value="InterPro"/>
</dbReference>
<evidence type="ECO:0000313" key="9">
    <source>
        <dbReference type="Proteomes" id="UP000030665"/>
    </source>
</evidence>
<dbReference type="PROSITE" id="PS01054">
    <property type="entry name" value="TRANSALDOLASE_1"/>
    <property type="match status" value="1"/>
</dbReference>
<gene>
    <name evidence="8" type="ORF">TTRE_0000270601</name>
</gene>
<dbReference type="CDD" id="cd00957">
    <property type="entry name" value="Transaldolase_TalAB"/>
    <property type="match status" value="1"/>
</dbReference>
<dbReference type="AlphaFoldDB" id="A0A077Z325"/>
<dbReference type="GO" id="GO:0009052">
    <property type="term" value="P:pentose-phosphate shunt, non-oxidative branch"/>
    <property type="evidence" value="ECO:0007669"/>
    <property type="project" value="TreeGrafter"/>
</dbReference>
<dbReference type="Gene3D" id="3.20.20.70">
    <property type="entry name" value="Aldolase class I"/>
    <property type="match status" value="1"/>
</dbReference>
<dbReference type="InterPro" id="IPR018225">
    <property type="entry name" value="Transaldolase_AS"/>
</dbReference>
<dbReference type="OrthoDB" id="2015515at2759"/>
<comment type="pathway">
    <text evidence="1">Carbohydrate degradation; pentose phosphate pathway; D-glyceraldehyde 3-phosphate and beta-D-fructose 6-phosphate from D-ribose 5-phosphate and D-xylulose 5-phosphate (non-oxidative stage): step 2/3.</text>
</comment>
<dbReference type="InterPro" id="IPR013785">
    <property type="entry name" value="Aldolase_TIM"/>
</dbReference>
<evidence type="ECO:0000256" key="2">
    <source>
        <dbReference type="ARBA" id="ARBA00008012"/>
    </source>
</evidence>
<keyword evidence="5" id="KW-0570">Pentose shunt</keyword>
<dbReference type="NCBIfam" id="TIGR00874">
    <property type="entry name" value="talAB"/>
    <property type="match status" value="1"/>
</dbReference>
<dbReference type="HAMAP" id="MF_00492">
    <property type="entry name" value="Transaldolase_1"/>
    <property type="match status" value="1"/>
</dbReference>
<dbReference type="EC" id="2.2.1.2" evidence="3"/>
<sequence length="323" mass="36262">MNALEQLKNYTTVVADAGDFQTIHQFKPQDATTNPTLILQASGMAQYGDLIESAIEYAQSRQGLTADEYALLAMDKLFVNFGCEILKIIPGRVSTEVDARLSFDRDGQVERARRLIDLYKEMGVDSSRVLIKLSSTWEGIQAGAILESQWGIHCNMTLMFSLIQGIACAQAGATLVSPFVGRILDWHVENTDKKHFGMLEDPGVQNVTSVYNYYKKYGYKTQVMGASFRNTDQVKGLCGCDLLTISPALLEKLANDSSSLKQHLSVDKADTCTLPKMVIDEKTFRWEMNEDQMATDKLADGIRRFNKDARVLEKLLRRKMDLF</sequence>
<reference evidence="8" key="2">
    <citation type="submission" date="2014-03" db="EMBL/GenBank/DDBJ databases">
        <title>The whipworm genome and dual-species transcriptomics of an intimate host-pathogen interaction.</title>
        <authorList>
            <person name="Foth B.J."/>
            <person name="Tsai I.J."/>
            <person name="Reid A.J."/>
            <person name="Bancroft A.J."/>
            <person name="Nichol S."/>
            <person name="Tracey A."/>
            <person name="Holroyd N."/>
            <person name="Cotton J.A."/>
            <person name="Stanley E.J."/>
            <person name="Zarowiecki M."/>
            <person name="Liu J.Z."/>
            <person name="Huckvale T."/>
            <person name="Cooper P.J."/>
            <person name="Grencis R.K."/>
            <person name="Berriman M."/>
        </authorList>
    </citation>
    <scope>NUCLEOTIDE SEQUENCE [LARGE SCALE GENOMIC DNA]</scope>
</reference>
<dbReference type="STRING" id="36087.A0A077Z325"/>
<dbReference type="FunFam" id="3.20.20.70:FF:000088">
    <property type="entry name" value="Transaldolase"/>
    <property type="match status" value="1"/>
</dbReference>
<evidence type="ECO:0000256" key="1">
    <source>
        <dbReference type="ARBA" id="ARBA00004857"/>
    </source>
</evidence>
<dbReference type="EMBL" id="HG805897">
    <property type="protein sequence ID" value="CDW54436.1"/>
    <property type="molecule type" value="Genomic_DNA"/>
</dbReference>
<evidence type="ECO:0000256" key="6">
    <source>
        <dbReference type="ARBA" id="ARBA00023270"/>
    </source>
</evidence>
<dbReference type="UniPathway" id="UPA00115">
    <property type="reaction ID" value="UER00414"/>
</dbReference>
<dbReference type="InterPro" id="IPR004730">
    <property type="entry name" value="Transaldolase_1"/>
</dbReference>
<protein>
    <recommendedName>
        <fullName evidence="3">transaldolase</fullName>
        <ecNumber evidence="3">2.2.1.2</ecNumber>
    </recommendedName>
</protein>
<proteinExistence type="inferred from homology"/>
<evidence type="ECO:0000256" key="4">
    <source>
        <dbReference type="ARBA" id="ARBA00022679"/>
    </source>
</evidence>
<dbReference type="GO" id="GO:0004801">
    <property type="term" value="F:transaldolase activity"/>
    <property type="evidence" value="ECO:0007669"/>
    <property type="project" value="UniProtKB-EC"/>
</dbReference>
<name>A0A077Z325_TRITR</name>
<dbReference type="SUPFAM" id="SSF51569">
    <property type="entry name" value="Aldolase"/>
    <property type="match status" value="1"/>
</dbReference>
<comment type="similarity">
    <text evidence="2">Belongs to the transaldolase family. Type 1 subfamily.</text>
</comment>